<name>A0AA38MSE9_9CUCU</name>
<keyword evidence="4" id="KW-1185">Reference proteome</keyword>
<keyword evidence="2" id="KW-0812">Transmembrane</keyword>
<feature type="compositionally biased region" description="Polar residues" evidence="1">
    <location>
        <begin position="226"/>
        <end position="246"/>
    </location>
</feature>
<evidence type="ECO:0000313" key="4">
    <source>
        <dbReference type="Proteomes" id="UP001168821"/>
    </source>
</evidence>
<protein>
    <submittedName>
        <fullName evidence="3">Uncharacterized protein</fullName>
    </submittedName>
</protein>
<reference evidence="3" key="1">
    <citation type="journal article" date="2023" name="G3 (Bethesda)">
        <title>Whole genome assemblies of Zophobas morio and Tenebrio molitor.</title>
        <authorList>
            <person name="Kaur S."/>
            <person name="Stinson S.A."/>
            <person name="diCenzo G.C."/>
        </authorList>
    </citation>
    <scope>NUCLEOTIDE SEQUENCE</scope>
    <source>
        <strain evidence="3">QUZm001</strain>
    </source>
</reference>
<evidence type="ECO:0000313" key="3">
    <source>
        <dbReference type="EMBL" id="KAJ3665632.1"/>
    </source>
</evidence>
<dbReference type="Proteomes" id="UP001168821">
    <property type="component" value="Unassembled WGS sequence"/>
</dbReference>
<comment type="caution">
    <text evidence="3">The sequence shown here is derived from an EMBL/GenBank/DDBJ whole genome shotgun (WGS) entry which is preliminary data.</text>
</comment>
<dbReference type="AlphaFoldDB" id="A0AA38MSE9"/>
<accession>A0AA38MSE9</accession>
<feature type="region of interest" description="Disordered" evidence="1">
    <location>
        <begin position="280"/>
        <end position="299"/>
    </location>
</feature>
<organism evidence="3 4">
    <name type="scientific">Zophobas morio</name>
    <dbReference type="NCBI Taxonomy" id="2755281"/>
    <lineage>
        <taxon>Eukaryota</taxon>
        <taxon>Metazoa</taxon>
        <taxon>Ecdysozoa</taxon>
        <taxon>Arthropoda</taxon>
        <taxon>Hexapoda</taxon>
        <taxon>Insecta</taxon>
        <taxon>Pterygota</taxon>
        <taxon>Neoptera</taxon>
        <taxon>Endopterygota</taxon>
        <taxon>Coleoptera</taxon>
        <taxon>Polyphaga</taxon>
        <taxon>Cucujiformia</taxon>
        <taxon>Tenebrionidae</taxon>
        <taxon>Zophobas</taxon>
    </lineage>
</organism>
<gene>
    <name evidence="3" type="ORF">Zmor_001121</name>
</gene>
<evidence type="ECO:0000256" key="2">
    <source>
        <dbReference type="SAM" id="Phobius"/>
    </source>
</evidence>
<evidence type="ECO:0000256" key="1">
    <source>
        <dbReference type="SAM" id="MobiDB-lite"/>
    </source>
</evidence>
<keyword evidence="2" id="KW-0472">Membrane</keyword>
<sequence>MYTINQEWAPIICPLQDNPKLYNLTWHPSRNSTNPIHIHWRSHEANTISNISTTMTSILLPMNCEERQTITLMQYNPDEARFEKSQTLTYQPRCQPSVFLKELEQYSDILIIVFGLIIINLLLCYMINLYHGSSKHSNSTSEHIPTRTETPTFLEVTTASERTPTSKTLTRTLSNITWRSNYKENPVYMENNGTSVIYDFPKPATRIRDDMIINDFKETQVYASVQQSNNIQKSPQQTKPTSSSNDEMLHPFHTYSNVPMHQGLAPRKNEVIEVPTTFSIERESETKIPELSQKVPSIP</sequence>
<feature type="transmembrane region" description="Helical" evidence="2">
    <location>
        <begin position="109"/>
        <end position="130"/>
    </location>
</feature>
<dbReference type="EMBL" id="JALNTZ010000001">
    <property type="protein sequence ID" value="KAJ3665632.1"/>
    <property type="molecule type" value="Genomic_DNA"/>
</dbReference>
<proteinExistence type="predicted"/>
<feature type="region of interest" description="Disordered" evidence="1">
    <location>
        <begin position="226"/>
        <end position="251"/>
    </location>
</feature>
<keyword evidence="2" id="KW-1133">Transmembrane helix</keyword>